<protein>
    <submittedName>
        <fullName evidence="2">Uncharacterized protein</fullName>
    </submittedName>
</protein>
<dbReference type="AlphaFoldDB" id="A0A7W9SRX3"/>
<keyword evidence="3" id="KW-1185">Reference proteome</keyword>
<evidence type="ECO:0000313" key="3">
    <source>
        <dbReference type="Proteomes" id="UP000520814"/>
    </source>
</evidence>
<keyword evidence="1" id="KW-0175">Coiled coil</keyword>
<name>A0A7W9SRX3_ARMRO</name>
<comment type="caution">
    <text evidence="2">The sequence shown here is derived from an EMBL/GenBank/DDBJ whole genome shotgun (WGS) entry which is preliminary data.</text>
</comment>
<proteinExistence type="predicted"/>
<evidence type="ECO:0000313" key="2">
    <source>
        <dbReference type="EMBL" id="MBB6051716.1"/>
    </source>
</evidence>
<feature type="coiled-coil region" evidence="1">
    <location>
        <begin position="158"/>
        <end position="185"/>
    </location>
</feature>
<evidence type="ECO:0000256" key="1">
    <source>
        <dbReference type="SAM" id="Coils"/>
    </source>
</evidence>
<sequence length="239" mass="25721">MNLAKKLRELVNNNLVDTNTANTTQEEEDYLELPGVASKRTVAEASAATPQAVVAPPAPAAPVAVEPAAPVVEPVAEAGVPVVSLGDSLSPESVYQMLSSLPDNLPMRVKRAAIRNAIQNQGKDQGADVETILGEATWKKMQMTQQLKQFDEQHHSATQALNAEIENLLKRRDSINAEFDKLRDEVVGQMDQMVRVIQFLGTDLAGSPGTPTFATGHTAELPPHLREETAGRLLGISES</sequence>
<accession>A0A7W9SRX3</accession>
<dbReference type="RefSeq" id="WP_184199257.1">
    <property type="nucleotide sequence ID" value="NZ_JACHGW010000003.1"/>
</dbReference>
<gene>
    <name evidence="2" type="ORF">HNQ39_003526</name>
</gene>
<organism evidence="2 3">
    <name type="scientific">Armatimonas rosea</name>
    <dbReference type="NCBI Taxonomy" id="685828"/>
    <lineage>
        <taxon>Bacteria</taxon>
        <taxon>Bacillati</taxon>
        <taxon>Armatimonadota</taxon>
        <taxon>Armatimonadia</taxon>
        <taxon>Armatimonadales</taxon>
        <taxon>Armatimonadaceae</taxon>
        <taxon>Armatimonas</taxon>
    </lineage>
</organism>
<reference evidence="2 3" key="1">
    <citation type="submission" date="2020-08" db="EMBL/GenBank/DDBJ databases">
        <title>Genomic Encyclopedia of Type Strains, Phase IV (KMG-IV): sequencing the most valuable type-strain genomes for metagenomic binning, comparative biology and taxonomic classification.</title>
        <authorList>
            <person name="Goeker M."/>
        </authorList>
    </citation>
    <scope>NUCLEOTIDE SEQUENCE [LARGE SCALE GENOMIC DNA]</scope>
    <source>
        <strain evidence="2 3">DSM 23562</strain>
    </source>
</reference>
<dbReference type="EMBL" id="JACHGW010000003">
    <property type="protein sequence ID" value="MBB6051716.1"/>
    <property type="molecule type" value="Genomic_DNA"/>
</dbReference>
<dbReference type="Proteomes" id="UP000520814">
    <property type="component" value="Unassembled WGS sequence"/>
</dbReference>